<keyword evidence="1" id="KW-0812">Transmembrane</keyword>
<evidence type="ECO:0000313" key="3">
    <source>
        <dbReference type="Proteomes" id="UP001279734"/>
    </source>
</evidence>
<evidence type="ECO:0000313" key="2">
    <source>
        <dbReference type="EMBL" id="GMH17931.1"/>
    </source>
</evidence>
<dbReference type="Proteomes" id="UP001279734">
    <property type="component" value="Unassembled WGS sequence"/>
</dbReference>
<sequence>MELIKNFHVQLFSSDEREICIYVWWCLTENAVILLVYWRQYQGYSYNFDLFQSLHPHIKLPPFIPSIRRPHLT</sequence>
<organism evidence="2 3">
    <name type="scientific">Nepenthes gracilis</name>
    <name type="common">Slender pitcher plant</name>
    <dbReference type="NCBI Taxonomy" id="150966"/>
    <lineage>
        <taxon>Eukaryota</taxon>
        <taxon>Viridiplantae</taxon>
        <taxon>Streptophyta</taxon>
        <taxon>Embryophyta</taxon>
        <taxon>Tracheophyta</taxon>
        <taxon>Spermatophyta</taxon>
        <taxon>Magnoliopsida</taxon>
        <taxon>eudicotyledons</taxon>
        <taxon>Gunneridae</taxon>
        <taxon>Pentapetalae</taxon>
        <taxon>Caryophyllales</taxon>
        <taxon>Nepenthaceae</taxon>
        <taxon>Nepenthes</taxon>
    </lineage>
</organism>
<gene>
    <name evidence="2" type="ORF">Nepgr_019772</name>
</gene>
<evidence type="ECO:0000256" key="1">
    <source>
        <dbReference type="SAM" id="Phobius"/>
    </source>
</evidence>
<feature type="transmembrane region" description="Helical" evidence="1">
    <location>
        <begin position="21"/>
        <end position="38"/>
    </location>
</feature>
<keyword evidence="1" id="KW-0472">Membrane</keyword>
<keyword evidence="3" id="KW-1185">Reference proteome</keyword>
<dbReference type="EMBL" id="BSYO01000018">
    <property type="protein sequence ID" value="GMH17931.1"/>
    <property type="molecule type" value="Genomic_DNA"/>
</dbReference>
<proteinExistence type="predicted"/>
<reference evidence="2" key="1">
    <citation type="submission" date="2023-05" db="EMBL/GenBank/DDBJ databases">
        <title>Nepenthes gracilis genome sequencing.</title>
        <authorList>
            <person name="Fukushima K."/>
        </authorList>
    </citation>
    <scope>NUCLEOTIDE SEQUENCE</scope>
    <source>
        <strain evidence="2">SING2019-196</strain>
    </source>
</reference>
<keyword evidence="1" id="KW-1133">Transmembrane helix</keyword>
<comment type="caution">
    <text evidence="2">The sequence shown here is derived from an EMBL/GenBank/DDBJ whole genome shotgun (WGS) entry which is preliminary data.</text>
</comment>
<dbReference type="AlphaFoldDB" id="A0AAD3SXP9"/>
<accession>A0AAD3SXP9</accession>
<protein>
    <submittedName>
        <fullName evidence="2">Uncharacterized protein</fullName>
    </submittedName>
</protein>
<name>A0AAD3SXP9_NEPGR</name>